<proteinExistence type="inferred from homology"/>
<dbReference type="NCBIfam" id="TIGR00126">
    <property type="entry name" value="deoC"/>
    <property type="match status" value="1"/>
</dbReference>
<dbReference type="PANTHER" id="PTHR10889:SF1">
    <property type="entry name" value="DEOXYRIBOSE-PHOSPHATE ALDOLASE"/>
    <property type="match status" value="1"/>
</dbReference>
<dbReference type="SUPFAM" id="SSF51569">
    <property type="entry name" value="Aldolase"/>
    <property type="match status" value="1"/>
</dbReference>
<evidence type="ECO:0000313" key="8">
    <source>
        <dbReference type="EMBL" id="MPM17480.1"/>
    </source>
</evidence>
<dbReference type="GO" id="GO:0009264">
    <property type="term" value="P:deoxyribonucleotide catabolic process"/>
    <property type="evidence" value="ECO:0007669"/>
    <property type="project" value="InterPro"/>
</dbReference>
<keyword evidence="4 8" id="KW-0456">Lyase</keyword>
<gene>
    <name evidence="8" type="primary">deoC_18</name>
    <name evidence="8" type="ORF">SDC9_63875</name>
</gene>
<dbReference type="CDD" id="cd00959">
    <property type="entry name" value="DeoC"/>
    <property type="match status" value="1"/>
</dbReference>
<dbReference type="InterPro" id="IPR002915">
    <property type="entry name" value="DeoC/FbaB/LacD_aldolase"/>
</dbReference>
<sequence>MDDQNEPNYDASYARYIDHTVLKCATTRETVKRFCDEAKEYRFASVCVNPCHVKFVHDQLEGSGVATCCVIGFPLGATTTLVKTVETVEAVKNGADEVDMVVNIGALKDRRLDEVLEDIESVVKAAHPKALVKVILETSDLTDEEKVLGCELAVKAGADFVKTSSGFGTGGATAEDVALMKRTVGGRAKVKASTGINCRADADNMIRAGAERLGTSKGIRIVTGE</sequence>
<evidence type="ECO:0000256" key="2">
    <source>
        <dbReference type="ARBA" id="ARBA00012515"/>
    </source>
</evidence>
<dbReference type="Pfam" id="PF01791">
    <property type="entry name" value="DeoC"/>
    <property type="match status" value="1"/>
</dbReference>
<dbReference type="HAMAP" id="MF_00114">
    <property type="entry name" value="DeoC_type1"/>
    <property type="match status" value="1"/>
</dbReference>
<dbReference type="EMBL" id="VSSQ01002804">
    <property type="protein sequence ID" value="MPM17480.1"/>
    <property type="molecule type" value="Genomic_DNA"/>
</dbReference>
<evidence type="ECO:0000256" key="4">
    <source>
        <dbReference type="ARBA" id="ARBA00023239"/>
    </source>
</evidence>
<dbReference type="AlphaFoldDB" id="A0A644XMT6"/>
<keyword evidence="5" id="KW-0704">Schiff base</keyword>
<dbReference type="SMART" id="SM01133">
    <property type="entry name" value="DeoC"/>
    <property type="match status" value="1"/>
</dbReference>
<evidence type="ECO:0000256" key="7">
    <source>
        <dbReference type="ARBA" id="ARBA00048791"/>
    </source>
</evidence>
<dbReference type="GO" id="GO:0005737">
    <property type="term" value="C:cytoplasm"/>
    <property type="evidence" value="ECO:0007669"/>
    <property type="project" value="InterPro"/>
</dbReference>
<evidence type="ECO:0000256" key="6">
    <source>
        <dbReference type="ARBA" id="ARBA00032755"/>
    </source>
</evidence>
<protein>
    <recommendedName>
        <fullName evidence="2">deoxyribose-phosphate aldolase</fullName>
        <ecNumber evidence="2">4.1.2.4</ecNumber>
    </recommendedName>
    <alternativeName>
        <fullName evidence="6">2-deoxy-D-ribose 5-phosphate aldolase</fullName>
    </alternativeName>
</protein>
<dbReference type="PIRSF" id="PIRSF001357">
    <property type="entry name" value="DeoC"/>
    <property type="match status" value="1"/>
</dbReference>
<dbReference type="GO" id="GO:0016052">
    <property type="term" value="P:carbohydrate catabolic process"/>
    <property type="evidence" value="ECO:0007669"/>
    <property type="project" value="TreeGrafter"/>
</dbReference>
<dbReference type="InterPro" id="IPR013785">
    <property type="entry name" value="Aldolase_TIM"/>
</dbReference>
<reference evidence="8" key="1">
    <citation type="submission" date="2019-08" db="EMBL/GenBank/DDBJ databases">
        <authorList>
            <person name="Kucharzyk K."/>
            <person name="Murdoch R.W."/>
            <person name="Higgins S."/>
            <person name="Loffler F."/>
        </authorList>
    </citation>
    <scope>NUCLEOTIDE SEQUENCE</scope>
</reference>
<comment type="caution">
    <text evidence="8">The sequence shown here is derived from an EMBL/GenBank/DDBJ whole genome shotgun (WGS) entry which is preliminary data.</text>
</comment>
<dbReference type="GO" id="GO:0004139">
    <property type="term" value="F:deoxyribose-phosphate aldolase activity"/>
    <property type="evidence" value="ECO:0007669"/>
    <property type="project" value="UniProtKB-EC"/>
</dbReference>
<name>A0A644XMT6_9ZZZZ</name>
<dbReference type="EC" id="4.1.2.4" evidence="2"/>
<dbReference type="InterPro" id="IPR028581">
    <property type="entry name" value="DeoC_typeI"/>
</dbReference>
<evidence type="ECO:0000256" key="1">
    <source>
        <dbReference type="ARBA" id="ARBA00010936"/>
    </source>
</evidence>
<comment type="catalytic activity">
    <reaction evidence="7">
        <text>2-deoxy-D-ribose 5-phosphate = D-glyceraldehyde 3-phosphate + acetaldehyde</text>
        <dbReference type="Rhea" id="RHEA:12821"/>
        <dbReference type="ChEBI" id="CHEBI:15343"/>
        <dbReference type="ChEBI" id="CHEBI:59776"/>
        <dbReference type="ChEBI" id="CHEBI:62877"/>
        <dbReference type="EC" id="4.1.2.4"/>
    </reaction>
</comment>
<evidence type="ECO:0000256" key="5">
    <source>
        <dbReference type="ARBA" id="ARBA00023270"/>
    </source>
</evidence>
<dbReference type="FunFam" id="3.20.20.70:FF:000044">
    <property type="entry name" value="Deoxyribose-phosphate aldolase"/>
    <property type="match status" value="1"/>
</dbReference>
<organism evidence="8">
    <name type="scientific">bioreactor metagenome</name>
    <dbReference type="NCBI Taxonomy" id="1076179"/>
    <lineage>
        <taxon>unclassified sequences</taxon>
        <taxon>metagenomes</taxon>
        <taxon>ecological metagenomes</taxon>
    </lineage>
</organism>
<dbReference type="PANTHER" id="PTHR10889">
    <property type="entry name" value="DEOXYRIBOSE-PHOSPHATE ALDOLASE"/>
    <property type="match status" value="1"/>
</dbReference>
<accession>A0A644XMT6</accession>
<keyword evidence="3" id="KW-0963">Cytoplasm</keyword>
<evidence type="ECO:0000256" key="3">
    <source>
        <dbReference type="ARBA" id="ARBA00022490"/>
    </source>
</evidence>
<comment type="similarity">
    <text evidence="1">Belongs to the DeoC/FbaB aldolase family. DeoC type 1 subfamily.</text>
</comment>
<dbReference type="InterPro" id="IPR011343">
    <property type="entry name" value="DeoC"/>
</dbReference>
<dbReference type="Gene3D" id="3.20.20.70">
    <property type="entry name" value="Aldolase class I"/>
    <property type="match status" value="1"/>
</dbReference>